<evidence type="ECO:0000313" key="6">
    <source>
        <dbReference type="Proteomes" id="UP000233524"/>
    </source>
</evidence>
<gene>
    <name evidence="5" type="ORF">jhhlp_006928</name>
</gene>
<feature type="compositionally biased region" description="Acidic residues" evidence="3">
    <location>
        <begin position="40"/>
        <end position="60"/>
    </location>
</feature>
<dbReference type="PANTHER" id="PTHR48407:SF1">
    <property type="entry name" value="CRANIOFACIAL DEVELOPMENT PROTEIN 1"/>
    <property type="match status" value="1"/>
</dbReference>
<reference evidence="5 6" key="1">
    <citation type="journal article" date="2017" name="G3 (Bethesda)">
        <title>First Draft Genome Sequence of the Pathogenic Fungus Lomentospora prolificans (Formerly Scedosporium prolificans).</title>
        <authorList>
            <person name="Luo R."/>
            <person name="Zimin A."/>
            <person name="Workman R."/>
            <person name="Fan Y."/>
            <person name="Pertea G."/>
            <person name="Grossman N."/>
            <person name="Wear M.P."/>
            <person name="Jia B."/>
            <person name="Miller H."/>
            <person name="Casadevall A."/>
            <person name="Timp W."/>
            <person name="Zhang S.X."/>
            <person name="Salzberg S.L."/>
        </authorList>
    </citation>
    <scope>NUCLEOTIDE SEQUENCE [LARGE SCALE GENOMIC DNA]</scope>
    <source>
        <strain evidence="5 6">JHH-5317</strain>
    </source>
</reference>
<evidence type="ECO:0000313" key="5">
    <source>
        <dbReference type="EMBL" id="PKS06852.1"/>
    </source>
</evidence>
<dbReference type="PROSITE" id="PS51279">
    <property type="entry name" value="BCNT_C"/>
    <property type="match status" value="1"/>
</dbReference>
<dbReference type="InParanoid" id="A0A2N3N362"/>
<feature type="compositionally biased region" description="Basic and acidic residues" evidence="3">
    <location>
        <begin position="181"/>
        <end position="190"/>
    </location>
</feature>
<evidence type="ECO:0000256" key="1">
    <source>
        <dbReference type="ARBA" id="ARBA00010465"/>
    </source>
</evidence>
<feature type="compositionally biased region" description="Polar residues" evidence="3">
    <location>
        <begin position="191"/>
        <end position="203"/>
    </location>
</feature>
<evidence type="ECO:0000256" key="2">
    <source>
        <dbReference type="ARBA" id="ARBA00019138"/>
    </source>
</evidence>
<comment type="similarity">
    <text evidence="1">Belongs to the SWC5 family.</text>
</comment>
<feature type="region of interest" description="Disordered" evidence="3">
    <location>
        <begin position="174"/>
        <end position="217"/>
    </location>
</feature>
<dbReference type="InterPro" id="IPR027124">
    <property type="entry name" value="Swc5/CFDP1/2"/>
</dbReference>
<feature type="compositionally biased region" description="Acidic residues" evidence="3">
    <location>
        <begin position="121"/>
        <end position="131"/>
    </location>
</feature>
<dbReference type="STRING" id="41688.A0A2N3N362"/>
<dbReference type="InterPro" id="IPR011421">
    <property type="entry name" value="BCNT-C"/>
</dbReference>
<feature type="region of interest" description="Disordered" evidence="3">
    <location>
        <begin position="251"/>
        <end position="272"/>
    </location>
</feature>
<dbReference type="FunCoup" id="A0A2N3N362">
    <property type="interactions" value="416"/>
</dbReference>
<feature type="domain" description="BCNT-C" evidence="4">
    <location>
        <begin position="290"/>
        <end position="370"/>
    </location>
</feature>
<feature type="compositionally biased region" description="Acidic residues" evidence="3">
    <location>
        <begin position="89"/>
        <end position="100"/>
    </location>
</feature>
<dbReference type="Proteomes" id="UP000233524">
    <property type="component" value="Unassembled WGS sequence"/>
</dbReference>
<dbReference type="OrthoDB" id="445677at2759"/>
<feature type="region of interest" description="Disordered" evidence="3">
    <location>
        <begin position="1"/>
        <end position="141"/>
    </location>
</feature>
<accession>A0A2N3N362</accession>
<feature type="compositionally biased region" description="Basic residues" evidence="3">
    <location>
        <begin position="108"/>
        <end position="117"/>
    </location>
</feature>
<dbReference type="EMBL" id="NLAX01001033">
    <property type="protein sequence ID" value="PKS06852.1"/>
    <property type="molecule type" value="Genomic_DNA"/>
</dbReference>
<feature type="compositionally biased region" description="Polar residues" evidence="3">
    <location>
        <begin position="1"/>
        <end position="33"/>
    </location>
</feature>
<evidence type="ECO:0000259" key="4">
    <source>
        <dbReference type="PROSITE" id="PS51279"/>
    </source>
</evidence>
<evidence type="ECO:0000256" key="3">
    <source>
        <dbReference type="SAM" id="MobiDB-lite"/>
    </source>
</evidence>
<dbReference type="Pfam" id="PF07572">
    <property type="entry name" value="BCNT"/>
    <property type="match status" value="1"/>
</dbReference>
<organism evidence="5 6">
    <name type="scientific">Lomentospora prolificans</name>
    <dbReference type="NCBI Taxonomy" id="41688"/>
    <lineage>
        <taxon>Eukaryota</taxon>
        <taxon>Fungi</taxon>
        <taxon>Dikarya</taxon>
        <taxon>Ascomycota</taxon>
        <taxon>Pezizomycotina</taxon>
        <taxon>Sordariomycetes</taxon>
        <taxon>Hypocreomycetidae</taxon>
        <taxon>Microascales</taxon>
        <taxon>Microascaceae</taxon>
        <taxon>Lomentospora</taxon>
    </lineage>
</organism>
<dbReference type="GO" id="GO:0000812">
    <property type="term" value="C:Swr1 complex"/>
    <property type="evidence" value="ECO:0007669"/>
    <property type="project" value="TreeGrafter"/>
</dbReference>
<protein>
    <recommendedName>
        <fullName evidence="2">SWR1-complex protein 5</fullName>
    </recommendedName>
</protein>
<dbReference type="AlphaFoldDB" id="A0A2N3N362"/>
<feature type="compositionally biased region" description="Basic and acidic residues" evidence="3">
    <location>
        <begin position="346"/>
        <end position="363"/>
    </location>
</feature>
<dbReference type="PANTHER" id="PTHR48407">
    <property type="entry name" value="CRANIOFACIAL DEVELOPMENT PROTEIN 1"/>
    <property type="match status" value="1"/>
</dbReference>
<name>A0A2N3N362_9PEZI</name>
<keyword evidence="6" id="KW-1185">Reference proteome</keyword>
<feature type="compositionally biased region" description="Low complexity" evidence="3">
    <location>
        <begin position="256"/>
        <end position="267"/>
    </location>
</feature>
<proteinExistence type="inferred from homology"/>
<dbReference type="VEuPathDB" id="FungiDB:jhhlp_006928"/>
<comment type="caution">
    <text evidence="5">The sequence shown here is derived from an EMBL/GenBank/DDBJ whole genome shotgun (WGS) entry which is preliminary data.</text>
</comment>
<feature type="region of interest" description="Disordered" evidence="3">
    <location>
        <begin position="346"/>
        <end position="370"/>
    </location>
</feature>
<sequence>MSTERSFFSNTHQPATTQHNSTQLNITQNSFSRMATDRLADDDDNYASSEDSDFAPDEIDAADRESVDSDSDADLEKSEAPKRKRDAADAPEDVDLDNSGDETVIKKGEKRRKKKRKEKGEELDEADDDAEGGLVKTRSMRAAEKAEKKFAASSGPVTIDVDALWEQMKTGAIVGAPRVESAPKDGEAKPQENNTPDQYTGTNGDAPALTADTSLDPPDMIRIKRKYNFAGKVHTEEKLVPRDSAEAQLYLASQVDAPLPDDPSAPSKRAPRKAFRSAFEPILEPFQRRGDLALGVAARLEARDARAKKLNTVEKSRMDWAGFVDKEGIKDELELAGKSKSSYAERQDFLARSEARREEEARRARVVTRS</sequence>